<organism evidence="1 2">
    <name type="scientific">Paenibacillus sediminis</name>
    <dbReference type="NCBI Taxonomy" id="664909"/>
    <lineage>
        <taxon>Bacteria</taxon>
        <taxon>Bacillati</taxon>
        <taxon>Bacillota</taxon>
        <taxon>Bacilli</taxon>
        <taxon>Bacillales</taxon>
        <taxon>Paenibacillaceae</taxon>
        <taxon>Paenibacillus</taxon>
    </lineage>
</organism>
<reference evidence="1 2" key="1">
    <citation type="submission" date="2021-03" db="EMBL/GenBank/DDBJ databases">
        <title>Genomic Encyclopedia of Type Strains, Phase IV (KMG-IV): sequencing the most valuable type-strain genomes for metagenomic binning, comparative biology and taxonomic classification.</title>
        <authorList>
            <person name="Goeker M."/>
        </authorList>
    </citation>
    <scope>NUCLEOTIDE SEQUENCE [LARGE SCALE GENOMIC DNA]</scope>
    <source>
        <strain evidence="1 2">DSM 23491</strain>
    </source>
</reference>
<gene>
    <name evidence="1" type="ORF">J2Z20_001915</name>
</gene>
<dbReference type="SUPFAM" id="SSF53474">
    <property type="entry name" value="alpha/beta-Hydrolases"/>
    <property type="match status" value="1"/>
</dbReference>
<dbReference type="RefSeq" id="WP_209848693.1">
    <property type="nucleotide sequence ID" value="NZ_CBCRVE010000006.1"/>
</dbReference>
<dbReference type="InterPro" id="IPR000801">
    <property type="entry name" value="Esterase-like"/>
</dbReference>
<dbReference type="InterPro" id="IPR029058">
    <property type="entry name" value="AB_hydrolase_fold"/>
</dbReference>
<evidence type="ECO:0000313" key="2">
    <source>
        <dbReference type="Proteomes" id="UP001519273"/>
    </source>
</evidence>
<dbReference type="InterPro" id="IPR050583">
    <property type="entry name" value="Mycobacterial_A85_antigen"/>
</dbReference>
<keyword evidence="2" id="KW-1185">Reference proteome</keyword>
<dbReference type="Proteomes" id="UP001519273">
    <property type="component" value="Unassembled WGS sequence"/>
</dbReference>
<name>A0ABS4H3D1_9BACL</name>
<comment type="caution">
    <text evidence="1">The sequence shown here is derived from an EMBL/GenBank/DDBJ whole genome shotgun (WGS) entry which is preliminary data.</text>
</comment>
<proteinExistence type="predicted"/>
<dbReference type="PANTHER" id="PTHR48098">
    <property type="entry name" value="ENTEROCHELIN ESTERASE-RELATED"/>
    <property type="match status" value="1"/>
</dbReference>
<evidence type="ECO:0000313" key="1">
    <source>
        <dbReference type="EMBL" id="MBP1937033.1"/>
    </source>
</evidence>
<dbReference type="PANTHER" id="PTHR48098:SF6">
    <property type="entry name" value="FERRI-BACILLIBACTIN ESTERASE BESA"/>
    <property type="match status" value="1"/>
</dbReference>
<dbReference type="Gene3D" id="3.40.50.1820">
    <property type="entry name" value="alpha/beta hydrolase"/>
    <property type="match status" value="1"/>
</dbReference>
<accession>A0ABS4H3D1</accession>
<protein>
    <submittedName>
        <fullName evidence="1">Enterochelin esterase-like enzyme</fullName>
    </submittedName>
</protein>
<dbReference type="EMBL" id="JAGGKP010000003">
    <property type="protein sequence ID" value="MBP1937033.1"/>
    <property type="molecule type" value="Genomic_DNA"/>
</dbReference>
<dbReference type="Pfam" id="PF00756">
    <property type="entry name" value="Esterase"/>
    <property type="match status" value="1"/>
</dbReference>
<sequence>MWKITLLTLLICLIAAAVIRWHIVSNRTAQLVTIASFPSNHLEKERDLYVYTPPGYKFKFWQRYPVLYMQDGQNLFTETHGGSSTKWGLKQSLDRLIAEGKLEPIIVVGISNTSDRLNEYAPTHIERPGLSAGGKADAYINFIIKECKPYIDGHYRTKPNAEHTGVVGSSLGGLVSFYAGWNHPETFSRIGAVSPSFWWDDKYMERIVRQSSDKKPLRMWIDIGTAEETSDRDNDGIIDAVDDARSMIQALQEKGYKPGSDFRYYEEQGGVHNESAWAGRIDDILLGLYGKEHHPRPVKLEVKGWDKIPANYPNPIVVFPTLTYDNGLHSTPLAVTYRSSDEHILKASSDGRLSPVGKGTVTLTIEADGIVLDKPITVK</sequence>